<dbReference type="WBParaSite" id="PSAMB.scaffold1160size35109.g11401.t1">
    <property type="protein sequence ID" value="PSAMB.scaffold1160size35109.g11401.t1"/>
    <property type="gene ID" value="PSAMB.scaffold1160size35109.g11401"/>
</dbReference>
<keyword evidence="1" id="KW-1185">Reference proteome</keyword>
<organism evidence="1 2">
    <name type="scientific">Plectus sambesii</name>
    <dbReference type="NCBI Taxonomy" id="2011161"/>
    <lineage>
        <taxon>Eukaryota</taxon>
        <taxon>Metazoa</taxon>
        <taxon>Ecdysozoa</taxon>
        <taxon>Nematoda</taxon>
        <taxon>Chromadorea</taxon>
        <taxon>Plectida</taxon>
        <taxon>Plectina</taxon>
        <taxon>Plectoidea</taxon>
        <taxon>Plectidae</taxon>
        <taxon>Plectus</taxon>
    </lineage>
</organism>
<accession>A0A914URF0</accession>
<name>A0A914URF0_9BILA</name>
<dbReference type="Proteomes" id="UP000887566">
    <property type="component" value="Unplaced"/>
</dbReference>
<dbReference type="AlphaFoldDB" id="A0A914URF0"/>
<protein>
    <submittedName>
        <fullName evidence="2">Secreted protein</fullName>
    </submittedName>
</protein>
<reference evidence="2" key="1">
    <citation type="submission" date="2022-11" db="UniProtKB">
        <authorList>
            <consortium name="WormBaseParasite"/>
        </authorList>
    </citation>
    <scope>IDENTIFICATION</scope>
</reference>
<evidence type="ECO:0000313" key="1">
    <source>
        <dbReference type="Proteomes" id="UP000887566"/>
    </source>
</evidence>
<sequence length="134" mass="14861">MVRTAEVAVATATGYALLRGANLSFFVRPPARRITSQFGLSCLQIWAQRRRLLAEIGPNVFERLSIARPDEVKSRRPTIVRLAPPPLPSPFRLVVSPTSCAHLRPWLRPFLWRFVAPLKKATARCSLSAAADGS</sequence>
<proteinExistence type="predicted"/>
<evidence type="ECO:0000313" key="2">
    <source>
        <dbReference type="WBParaSite" id="PSAMB.scaffold1160size35109.g11401.t1"/>
    </source>
</evidence>